<proteinExistence type="predicted"/>
<name>A0A0M2K3A3_9MYCO</name>
<protein>
    <submittedName>
        <fullName evidence="1">Uncharacterized protein</fullName>
    </submittedName>
</protein>
<evidence type="ECO:0000313" key="1">
    <source>
        <dbReference type="EMBL" id="KKF03852.1"/>
    </source>
</evidence>
<keyword evidence="2" id="KW-1185">Reference proteome</keyword>
<dbReference type="OrthoDB" id="5126501at2"/>
<organism evidence="1 2">
    <name type="scientific">Mycolicibacterium obuense</name>
    <dbReference type="NCBI Taxonomy" id="1807"/>
    <lineage>
        <taxon>Bacteria</taxon>
        <taxon>Bacillati</taxon>
        <taxon>Actinomycetota</taxon>
        <taxon>Actinomycetes</taxon>
        <taxon>Mycobacteriales</taxon>
        <taxon>Mycobacteriaceae</taxon>
        <taxon>Mycolicibacterium</taxon>
    </lineage>
</organism>
<comment type="caution">
    <text evidence="1">The sequence shown here is derived from an EMBL/GenBank/DDBJ whole genome shotgun (WGS) entry which is preliminary data.</text>
</comment>
<sequence length="294" mass="32277">MTDLTTQTPAQIDAILNELGFQRAKLIAHADSLRSSAHHARTGRYPDPARAARLDAQADEYAPKVAAITDQMRPYHDEYDRRGGWTRAFLVQNTGGHVHSSMGCSTCYPSTQYAWLVDYSGHDENQIVYAAGELACTVCYPSAPVEVLARVREIRRPTDLEREQRAAEKTAKQAAAAAAAVVDPTTGKTLFKTERAATNAIASALDSMHWYGDDHPSADEWQRTVDTTVAALAAKLGRDADAIMTECRQRADKKFAGTARKTLRELKRHRGGNLNVEDLMPGLQSWIAENGIPA</sequence>
<gene>
    <name evidence="1" type="ORF">WN67_01065</name>
</gene>
<accession>A0A0M2K3A3</accession>
<dbReference type="EMBL" id="LAUZ02000007">
    <property type="protein sequence ID" value="KKF03852.1"/>
    <property type="molecule type" value="Genomic_DNA"/>
</dbReference>
<dbReference type="PATRIC" id="fig|1807.13.peg.1024"/>
<dbReference type="RefSeq" id="WP_046361200.1">
    <property type="nucleotide sequence ID" value="NZ_LAUZ02000007.1"/>
</dbReference>
<evidence type="ECO:0000313" key="2">
    <source>
        <dbReference type="Proteomes" id="UP000034150"/>
    </source>
</evidence>
<dbReference type="Proteomes" id="UP000034150">
    <property type="component" value="Unassembled WGS sequence"/>
</dbReference>
<dbReference type="AlphaFoldDB" id="A0A0M2K3A3"/>
<reference evidence="1 2" key="1">
    <citation type="journal article" date="2015" name="Genome Announc.">
        <title>Draft Genome Sequence of Mycobacterium obuense Strain UC1, Isolated from Patient Sputum.</title>
        <authorList>
            <person name="Greninger A.L."/>
            <person name="Cunningham G."/>
            <person name="Hsu E.D."/>
            <person name="Yu J.M."/>
            <person name="Chiu C.Y."/>
            <person name="Miller S."/>
        </authorList>
    </citation>
    <scope>NUCLEOTIDE SEQUENCE [LARGE SCALE GENOMIC DNA]</scope>
    <source>
        <strain evidence="1 2">UC1</strain>
    </source>
</reference>